<evidence type="ECO:0000313" key="2">
    <source>
        <dbReference type="EMBL" id="ACL58750.1"/>
    </source>
</evidence>
<evidence type="ECO:0000313" key="3">
    <source>
        <dbReference type="Proteomes" id="UP000008207"/>
    </source>
</evidence>
<name>B8ISB0_METNO</name>
<reference evidence="2 3" key="1">
    <citation type="submission" date="2009-01" db="EMBL/GenBank/DDBJ databases">
        <title>Complete sequence of chromosome of Methylobacterium nodulans ORS 2060.</title>
        <authorList>
            <consortium name="US DOE Joint Genome Institute"/>
            <person name="Lucas S."/>
            <person name="Copeland A."/>
            <person name="Lapidus A."/>
            <person name="Glavina del Rio T."/>
            <person name="Dalin E."/>
            <person name="Tice H."/>
            <person name="Bruce D."/>
            <person name="Goodwin L."/>
            <person name="Pitluck S."/>
            <person name="Sims D."/>
            <person name="Brettin T."/>
            <person name="Detter J.C."/>
            <person name="Han C."/>
            <person name="Larimer F."/>
            <person name="Land M."/>
            <person name="Hauser L."/>
            <person name="Kyrpides N."/>
            <person name="Ivanova N."/>
            <person name="Marx C.J."/>
            <person name="Richardson P."/>
        </authorList>
    </citation>
    <scope>NUCLEOTIDE SEQUENCE [LARGE SCALE GENOMIC DNA]</scope>
    <source>
        <strain evidence="3">LMG 21967 / CNCM I-2342 / ORS 2060</strain>
    </source>
</reference>
<keyword evidence="1" id="KW-1133">Transmembrane helix</keyword>
<dbReference type="STRING" id="460265.Mnod_3850"/>
<keyword evidence="3" id="KW-1185">Reference proteome</keyword>
<keyword evidence="1" id="KW-0472">Membrane</keyword>
<dbReference type="Proteomes" id="UP000008207">
    <property type="component" value="Chromosome"/>
</dbReference>
<evidence type="ECO:0000256" key="1">
    <source>
        <dbReference type="SAM" id="Phobius"/>
    </source>
</evidence>
<accession>B8ISB0</accession>
<dbReference type="HOGENOM" id="CLU_3292322_0_0_5"/>
<sequence>MSGMIGGTPVSSARTLLGGLVAANVVVGVIVWGGSALLGL</sequence>
<dbReference type="AlphaFoldDB" id="B8ISB0"/>
<protein>
    <submittedName>
        <fullName evidence="2">Uncharacterized protein</fullName>
    </submittedName>
</protein>
<dbReference type="EMBL" id="CP001349">
    <property type="protein sequence ID" value="ACL58750.1"/>
    <property type="molecule type" value="Genomic_DNA"/>
</dbReference>
<keyword evidence="1" id="KW-0812">Transmembrane</keyword>
<gene>
    <name evidence="2" type="ordered locus">Mnod_3850</name>
</gene>
<organism evidence="2 3">
    <name type="scientific">Methylobacterium nodulans (strain LMG 21967 / CNCM I-2342 / ORS 2060)</name>
    <dbReference type="NCBI Taxonomy" id="460265"/>
    <lineage>
        <taxon>Bacteria</taxon>
        <taxon>Pseudomonadati</taxon>
        <taxon>Pseudomonadota</taxon>
        <taxon>Alphaproteobacteria</taxon>
        <taxon>Hyphomicrobiales</taxon>
        <taxon>Methylobacteriaceae</taxon>
        <taxon>Methylobacterium</taxon>
    </lineage>
</organism>
<proteinExistence type="predicted"/>
<dbReference type="KEGG" id="mno:Mnod_3850"/>
<feature type="transmembrane region" description="Helical" evidence="1">
    <location>
        <begin position="16"/>
        <end position="38"/>
    </location>
</feature>